<keyword evidence="2" id="KW-1185">Reference proteome</keyword>
<gene>
    <name evidence="1" type="ORF">FA95DRAFT_1489223</name>
</gene>
<reference evidence="1" key="2">
    <citation type="journal article" date="2022" name="New Phytol.">
        <title>Evolutionary transition to the ectomycorrhizal habit in the genomes of a hyperdiverse lineage of mushroom-forming fungi.</title>
        <authorList>
            <person name="Looney B."/>
            <person name="Miyauchi S."/>
            <person name="Morin E."/>
            <person name="Drula E."/>
            <person name="Courty P.E."/>
            <person name="Kohler A."/>
            <person name="Kuo A."/>
            <person name="LaButti K."/>
            <person name="Pangilinan J."/>
            <person name="Lipzen A."/>
            <person name="Riley R."/>
            <person name="Andreopoulos W."/>
            <person name="He G."/>
            <person name="Johnson J."/>
            <person name="Nolan M."/>
            <person name="Tritt A."/>
            <person name="Barry K.W."/>
            <person name="Grigoriev I.V."/>
            <person name="Nagy L.G."/>
            <person name="Hibbett D."/>
            <person name="Henrissat B."/>
            <person name="Matheny P.B."/>
            <person name="Labbe J."/>
            <person name="Martin F.M."/>
        </authorList>
    </citation>
    <scope>NUCLEOTIDE SEQUENCE</scope>
    <source>
        <strain evidence="1">FP105234-sp</strain>
    </source>
</reference>
<comment type="caution">
    <text evidence="1">The sequence shown here is derived from an EMBL/GenBank/DDBJ whole genome shotgun (WGS) entry which is preliminary data.</text>
</comment>
<reference evidence="1" key="1">
    <citation type="submission" date="2021-02" db="EMBL/GenBank/DDBJ databases">
        <authorList>
            <consortium name="DOE Joint Genome Institute"/>
            <person name="Ahrendt S."/>
            <person name="Looney B.P."/>
            <person name="Miyauchi S."/>
            <person name="Morin E."/>
            <person name="Drula E."/>
            <person name="Courty P.E."/>
            <person name="Chicoki N."/>
            <person name="Fauchery L."/>
            <person name="Kohler A."/>
            <person name="Kuo A."/>
            <person name="Labutti K."/>
            <person name="Pangilinan J."/>
            <person name="Lipzen A."/>
            <person name="Riley R."/>
            <person name="Andreopoulos W."/>
            <person name="He G."/>
            <person name="Johnson J."/>
            <person name="Barry K.W."/>
            <person name="Grigoriev I.V."/>
            <person name="Nagy L."/>
            <person name="Hibbett D."/>
            <person name="Henrissat B."/>
            <person name="Matheny P.B."/>
            <person name="Labbe J."/>
            <person name="Martin F."/>
        </authorList>
    </citation>
    <scope>NUCLEOTIDE SEQUENCE</scope>
    <source>
        <strain evidence="1">FP105234-sp</strain>
    </source>
</reference>
<dbReference type="EMBL" id="MU275873">
    <property type="protein sequence ID" value="KAI0049458.1"/>
    <property type="molecule type" value="Genomic_DNA"/>
</dbReference>
<protein>
    <submittedName>
        <fullName evidence="1">Uncharacterized protein</fullName>
    </submittedName>
</protein>
<evidence type="ECO:0000313" key="1">
    <source>
        <dbReference type="EMBL" id="KAI0049458.1"/>
    </source>
</evidence>
<organism evidence="1 2">
    <name type="scientific">Auriscalpium vulgare</name>
    <dbReference type="NCBI Taxonomy" id="40419"/>
    <lineage>
        <taxon>Eukaryota</taxon>
        <taxon>Fungi</taxon>
        <taxon>Dikarya</taxon>
        <taxon>Basidiomycota</taxon>
        <taxon>Agaricomycotina</taxon>
        <taxon>Agaricomycetes</taxon>
        <taxon>Russulales</taxon>
        <taxon>Auriscalpiaceae</taxon>
        <taxon>Auriscalpium</taxon>
    </lineage>
</organism>
<accession>A0ACB8S008</accession>
<proteinExistence type="predicted"/>
<dbReference type="Proteomes" id="UP000814033">
    <property type="component" value="Unassembled WGS sequence"/>
</dbReference>
<name>A0ACB8S008_9AGAM</name>
<sequence length="423" mass="47275">MSLSHPPRRGGYQRSTYSHRSKAPPGAPPDREILDGLSPSIERINVPTTFAMKLSKSTDIRSLEFVGSYNWVDSARPTIIVPGSPPTWTEPTLPLRVQPDSEVHISHQNGYRMSSRQLLPLMKAVDTLGKPVNWPSVDLVTDRNNLRKLLRWINGTTKKEDGTYKNFRIDLELAGAQTILFNRWEVRDREAANTRAYGIKFEQATTTLPAGCEKSTGHHRIVKYDFFDLSMVVRFEVDACLRADKTRVRSAAKPATVDDLSHSMGSMQLAPPAPAVVPSSRAGQSDTTSLAVIHAGTEVKQDKILELATRSINFIENMDWTEVYPQLYLSQTPHFYLGVHSRGNFSRIQKRSLAEVDLEAQKQAGDANMQKLGRALELIQDIVIEHGHGKRLSLVCMDGILKVHERVGDGCLPPDAMARFEVE</sequence>
<evidence type="ECO:0000313" key="2">
    <source>
        <dbReference type="Proteomes" id="UP000814033"/>
    </source>
</evidence>